<reference evidence="2" key="1">
    <citation type="submission" date="2016-05" db="EMBL/GenBank/DDBJ databases">
        <authorList>
            <person name="Lavstsen T."/>
            <person name="Jespersen J.S."/>
        </authorList>
    </citation>
    <scope>NUCLEOTIDE SEQUENCE</scope>
    <source>
        <tissue evidence="2">Brain</tissue>
    </source>
</reference>
<sequence>SQRSTAILLGSESTRSQVKSDKAPTVRETTQDKPKKYCPFCDTEQHYFNQCTNFKLLSVEPKTKWIKANHRCWRCGREHQASRCNLKAKC</sequence>
<dbReference type="PANTHER" id="PTHR47331">
    <property type="entry name" value="PHD-TYPE DOMAIN-CONTAINING PROTEIN"/>
    <property type="match status" value="1"/>
</dbReference>
<feature type="region of interest" description="Disordered" evidence="1">
    <location>
        <begin position="1"/>
        <end position="30"/>
    </location>
</feature>
<feature type="non-terminal residue" evidence="2">
    <location>
        <position position="1"/>
    </location>
</feature>
<reference evidence="2" key="2">
    <citation type="submission" date="2016-06" db="EMBL/GenBank/DDBJ databases">
        <title>The genome of a short-lived fish provides insights into sex chromosome evolution and the genetic control of aging.</title>
        <authorList>
            <person name="Reichwald K."/>
            <person name="Felder M."/>
            <person name="Petzold A."/>
            <person name="Koch P."/>
            <person name="Groth M."/>
            <person name="Platzer M."/>
        </authorList>
    </citation>
    <scope>NUCLEOTIDE SEQUENCE</scope>
    <source>
        <tissue evidence="2">Brain</tissue>
    </source>
</reference>
<feature type="compositionally biased region" description="Polar residues" evidence="1">
    <location>
        <begin position="1"/>
        <end position="17"/>
    </location>
</feature>
<evidence type="ECO:0000256" key="1">
    <source>
        <dbReference type="SAM" id="MobiDB-lite"/>
    </source>
</evidence>
<protein>
    <recommendedName>
        <fullName evidence="3">CCHC-type domain-containing protein</fullName>
    </recommendedName>
</protein>
<organism evidence="2">
    <name type="scientific">Nothobranchius furzeri</name>
    <name type="common">Turquoise killifish</name>
    <dbReference type="NCBI Taxonomy" id="105023"/>
    <lineage>
        <taxon>Eukaryota</taxon>
        <taxon>Metazoa</taxon>
        <taxon>Chordata</taxon>
        <taxon>Craniata</taxon>
        <taxon>Vertebrata</taxon>
        <taxon>Euteleostomi</taxon>
        <taxon>Actinopterygii</taxon>
        <taxon>Neopterygii</taxon>
        <taxon>Teleostei</taxon>
        <taxon>Neoteleostei</taxon>
        <taxon>Acanthomorphata</taxon>
        <taxon>Ovalentaria</taxon>
        <taxon>Atherinomorphae</taxon>
        <taxon>Cyprinodontiformes</taxon>
        <taxon>Nothobranchiidae</taxon>
        <taxon>Nothobranchius</taxon>
    </lineage>
</organism>
<name>A0A1A8AL87_NOTFU</name>
<feature type="non-terminal residue" evidence="2">
    <location>
        <position position="90"/>
    </location>
</feature>
<proteinExistence type="predicted"/>
<accession>A0A1A8AL87</accession>
<dbReference type="EMBL" id="HADY01016746">
    <property type="protein sequence ID" value="SBP55231.1"/>
    <property type="molecule type" value="Transcribed_RNA"/>
</dbReference>
<evidence type="ECO:0000313" key="2">
    <source>
        <dbReference type="EMBL" id="SBP55231.1"/>
    </source>
</evidence>
<gene>
    <name evidence="2" type="primary">Nfu_g_1_024113</name>
</gene>
<evidence type="ECO:0008006" key="3">
    <source>
        <dbReference type="Google" id="ProtNLM"/>
    </source>
</evidence>
<dbReference type="AlphaFoldDB" id="A0A1A8AL87"/>
<dbReference type="PANTHER" id="PTHR47331:SF5">
    <property type="entry name" value="RIBONUCLEASE H"/>
    <property type="match status" value="1"/>
</dbReference>
<feature type="compositionally biased region" description="Basic and acidic residues" evidence="1">
    <location>
        <begin position="18"/>
        <end position="30"/>
    </location>
</feature>